<keyword evidence="1" id="KW-0653">Protein transport</keyword>
<dbReference type="AlphaFoldDB" id="A0A2G3A284"/>
<dbReference type="GO" id="GO:0030150">
    <property type="term" value="P:protein import into mitochondrial matrix"/>
    <property type="evidence" value="ECO:0000318"/>
    <property type="project" value="GO_Central"/>
</dbReference>
<keyword evidence="1" id="KW-0809">Transit peptide</keyword>
<dbReference type="Gramene" id="PHT88326">
    <property type="protein sequence ID" value="PHT88326"/>
    <property type="gene ID" value="T459_10432"/>
</dbReference>
<evidence type="ECO:0000259" key="2">
    <source>
        <dbReference type="PROSITE" id="PS50969"/>
    </source>
</evidence>
<dbReference type="OrthoDB" id="1711508at2759"/>
<comment type="caution">
    <text evidence="3">The sequence shown here is derived from an EMBL/GenBank/DDBJ whole genome shotgun (WGS) entry which is preliminary data.</text>
</comment>
<feature type="domain" description="FCP1 homology" evidence="2">
    <location>
        <begin position="319"/>
        <end position="504"/>
    </location>
</feature>
<dbReference type="GO" id="GO:0005744">
    <property type="term" value="C:TIM23 mitochondrial import inner membrane translocase complex"/>
    <property type="evidence" value="ECO:0000318"/>
    <property type="project" value="GO_Central"/>
</dbReference>
<dbReference type="Proteomes" id="UP000222542">
    <property type="component" value="Unassembled WGS sequence"/>
</dbReference>
<comment type="subcellular location">
    <subcellularLocation>
        <location evidence="1">Mitochondrion inner membrane</location>
        <topology evidence="1">Single-pass membrane protein</topology>
    </subcellularLocation>
</comment>
<dbReference type="SMR" id="A0A2G3A284"/>
<dbReference type="SMART" id="SM00577">
    <property type="entry name" value="CPDc"/>
    <property type="match status" value="1"/>
</dbReference>
<evidence type="ECO:0000313" key="4">
    <source>
        <dbReference type="Proteomes" id="UP000222542"/>
    </source>
</evidence>
<dbReference type="STRING" id="4072.A0A2G3A284"/>
<dbReference type="InterPro" id="IPR036412">
    <property type="entry name" value="HAD-like_sf"/>
</dbReference>
<dbReference type="Gene3D" id="3.40.50.1000">
    <property type="entry name" value="HAD superfamily/HAD-like"/>
    <property type="match status" value="1"/>
</dbReference>
<dbReference type="InterPro" id="IPR004274">
    <property type="entry name" value="FCP1_dom"/>
</dbReference>
<proteinExistence type="inferred from homology"/>
<dbReference type="InterPro" id="IPR050365">
    <property type="entry name" value="TIM50"/>
</dbReference>
<name>A0A2G3A284_CAPAN</name>
<organism evidence="3 4">
    <name type="scientific">Capsicum annuum</name>
    <name type="common">Capsicum pepper</name>
    <dbReference type="NCBI Taxonomy" id="4072"/>
    <lineage>
        <taxon>Eukaryota</taxon>
        <taxon>Viridiplantae</taxon>
        <taxon>Streptophyta</taxon>
        <taxon>Embryophyta</taxon>
        <taxon>Tracheophyta</taxon>
        <taxon>Spermatophyta</taxon>
        <taxon>Magnoliopsida</taxon>
        <taxon>eudicotyledons</taxon>
        <taxon>Gunneridae</taxon>
        <taxon>Pentapetalae</taxon>
        <taxon>asterids</taxon>
        <taxon>lamiids</taxon>
        <taxon>Solanales</taxon>
        <taxon>Solanaceae</taxon>
        <taxon>Solanoideae</taxon>
        <taxon>Capsiceae</taxon>
        <taxon>Capsicum</taxon>
    </lineage>
</organism>
<dbReference type="PANTHER" id="PTHR12210">
    <property type="entry name" value="DULLARD PROTEIN PHOSPHATASE"/>
    <property type="match status" value="1"/>
</dbReference>
<dbReference type="PROSITE" id="PS50969">
    <property type="entry name" value="FCP1"/>
    <property type="match status" value="1"/>
</dbReference>
<reference evidence="3 4" key="1">
    <citation type="journal article" date="2014" name="Nat. Genet.">
        <title>Genome sequence of the hot pepper provides insights into the evolution of pungency in Capsicum species.</title>
        <authorList>
            <person name="Kim S."/>
            <person name="Park M."/>
            <person name="Yeom S.I."/>
            <person name="Kim Y.M."/>
            <person name="Lee J.M."/>
            <person name="Lee H.A."/>
            <person name="Seo E."/>
            <person name="Choi J."/>
            <person name="Cheong K."/>
            <person name="Kim K.T."/>
            <person name="Jung K."/>
            <person name="Lee G.W."/>
            <person name="Oh S.K."/>
            <person name="Bae C."/>
            <person name="Kim S.B."/>
            <person name="Lee H.Y."/>
            <person name="Kim S.Y."/>
            <person name="Kim M.S."/>
            <person name="Kang B.C."/>
            <person name="Jo Y.D."/>
            <person name="Yang H.B."/>
            <person name="Jeong H.J."/>
            <person name="Kang W.H."/>
            <person name="Kwon J.K."/>
            <person name="Shin C."/>
            <person name="Lim J.Y."/>
            <person name="Park J.H."/>
            <person name="Huh J.H."/>
            <person name="Kim J.S."/>
            <person name="Kim B.D."/>
            <person name="Cohen O."/>
            <person name="Paran I."/>
            <person name="Suh M.C."/>
            <person name="Lee S.B."/>
            <person name="Kim Y.K."/>
            <person name="Shin Y."/>
            <person name="Noh S.J."/>
            <person name="Park J."/>
            <person name="Seo Y.S."/>
            <person name="Kwon S.Y."/>
            <person name="Kim H.A."/>
            <person name="Park J.M."/>
            <person name="Kim H.J."/>
            <person name="Choi S.B."/>
            <person name="Bosland P.W."/>
            <person name="Reeves G."/>
            <person name="Jo S.H."/>
            <person name="Lee B.W."/>
            <person name="Cho H.T."/>
            <person name="Choi H.S."/>
            <person name="Lee M.S."/>
            <person name="Yu Y."/>
            <person name="Do Choi Y."/>
            <person name="Park B.S."/>
            <person name="van Deynze A."/>
            <person name="Ashrafi H."/>
            <person name="Hill T."/>
            <person name="Kim W.T."/>
            <person name="Pai H.S."/>
            <person name="Ahn H.K."/>
            <person name="Yeam I."/>
            <person name="Giovannoni J.J."/>
            <person name="Rose J.K."/>
            <person name="Sorensen I."/>
            <person name="Lee S.J."/>
            <person name="Kim R.W."/>
            <person name="Choi I.Y."/>
            <person name="Choi B.S."/>
            <person name="Lim J.S."/>
            <person name="Lee Y.H."/>
            <person name="Choi D."/>
        </authorList>
    </citation>
    <scope>NUCLEOTIDE SEQUENCE [LARGE SCALE GENOMIC DNA]</scope>
    <source>
        <strain evidence="4">cv. CM334</strain>
    </source>
</reference>
<evidence type="ECO:0000313" key="3">
    <source>
        <dbReference type="EMBL" id="PHT88326.1"/>
    </source>
</evidence>
<dbReference type="InterPro" id="IPR023214">
    <property type="entry name" value="HAD_sf"/>
</dbReference>
<keyword evidence="1" id="KW-0811">Translocation</keyword>
<keyword evidence="1" id="KW-0496">Mitochondrion</keyword>
<dbReference type="OMA" id="WEKFEPD"/>
<comment type="similarity">
    <text evidence="1">Belongs to the TIM50 family.</text>
</comment>
<comment type="subunit">
    <text evidence="1">Component of the TIM23 complex.</text>
</comment>
<keyword evidence="4" id="KW-1185">Reference proteome</keyword>
<sequence>MYSRPKVLITYCRKRRNSISLPTSIPDMVEDVAIQENKTKSTNVDATLPDECTVFASKTRSRQMYPRPRVLITYCRKRKRNSVSLASIIPAIVEDDVIQESKAKSANVDITLSSERSEFIEVNDFSIITRSQQVHPRPRILITYFRKRRRNSTILGNSLPAFVEKVGSCAVIPENRTQVTNSGPLSLSCCSGILEEEVITREEMVSVGAQQILVKAAGESSSVKHWNEKKILAVDNSTENSNNSACDTIKNVADIAEFPEDGYASACAFGSSTNEIFDGERESLAESNSSCSRLCAFIDEKNEITDVVTVPPLRRALNGRSNKKLLVLDLNGLLADIVPLQHVPYGFKVDAIVSGKAVFKRPFHDDFLQFCFEKFNVGVWSSRIRKNVELVLDFLLGNAKEKLLFCWDQSHCTDTGFPVVGKRRDKPIILKELKKLWEKFEPDLPWERGEYDESNTLLLDDSPHKALCNPPNTAVFPNTYLYTDEKDASLAGPEGDLRVYLEGLSMAENVQKYVESNPFGQRSITERNASWRYYCKVIEAATCIPEHSGVNRFST</sequence>
<comment type="function">
    <text evidence="1">Essential component of the TIM23 complex, a complex that mediates the translocation of transit peptide-containing proteins across the mitochondrial inner membrane.</text>
</comment>
<evidence type="ECO:0000256" key="1">
    <source>
        <dbReference type="RuleBase" id="RU365079"/>
    </source>
</evidence>
<keyword evidence="1" id="KW-0813">Transport</keyword>
<reference evidence="3 4" key="2">
    <citation type="journal article" date="2017" name="Genome Biol.">
        <title>New reference genome sequences of hot pepper reveal the massive evolution of plant disease-resistance genes by retroduplication.</title>
        <authorList>
            <person name="Kim S."/>
            <person name="Park J."/>
            <person name="Yeom S.I."/>
            <person name="Kim Y.M."/>
            <person name="Seo E."/>
            <person name="Kim K.T."/>
            <person name="Kim M.S."/>
            <person name="Lee J.M."/>
            <person name="Cheong K."/>
            <person name="Shin H.S."/>
            <person name="Kim S.B."/>
            <person name="Han K."/>
            <person name="Lee J."/>
            <person name="Park M."/>
            <person name="Lee H.A."/>
            <person name="Lee H.Y."/>
            <person name="Lee Y."/>
            <person name="Oh S."/>
            <person name="Lee J.H."/>
            <person name="Choi E."/>
            <person name="Choi E."/>
            <person name="Lee S.E."/>
            <person name="Jeon J."/>
            <person name="Kim H."/>
            <person name="Choi G."/>
            <person name="Song H."/>
            <person name="Lee J."/>
            <person name="Lee S.C."/>
            <person name="Kwon J.K."/>
            <person name="Lee H.Y."/>
            <person name="Koo N."/>
            <person name="Hong Y."/>
            <person name="Kim R.W."/>
            <person name="Kang W.H."/>
            <person name="Huh J.H."/>
            <person name="Kang B.C."/>
            <person name="Yang T.J."/>
            <person name="Lee Y.H."/>
            <person name="Bennetzen J.L."/>
            <person name="Choi D."/>
        </authorList>
    </citation>
    <scope>NUCLEOTIDE SEQUENCE [LARGE SCALE GENOMIC DNA]</scope>
    <source>
        <strain evidence="4">cv. CM334</strain>
    </source>
</reference>
<dbReference type="SUPFAM" id="SSF56784">
    <property type="entry name" value="HAD-like"/>
    <property type="match status" value="1"/>
</dbReference>
<dbReference type="EMBL" id="AYRZ02000003">
    <property type="protein sequence ID" value="PHT88326.1"/>
    <property type="molecule type" value="Genomic_DNA"/>
</dbReference>
<accession>A0A2G3A284</accession>
<dbReference type="Pfam" id="PF03031">
    <property type="entry name" value="NIF"/>
    <property type="match status" value="1"/>
</dbReference>
<gene>
    <name evidence="3" type="ORF">T459_10432</name>
</gene>
<protein>
    <recommendedName>
        <fullName evidence="1">Mitochondrial import inner membrane translocase subunit TIM50</fullName>
    </recommendedName>
</protein>